<dbReference type="GO" id="GO:0003677">
    <property type="term" value="F:DNA binding"/>
    <property type="evidence" value="ECO:0007669"/>
    <property type="project" value="InterPro"/>
</dbReference>
<organism evidence="1 2">
    <name type="scientific">Acidovorax ebreus (strain TPSY)</name>
    <name type="common">Diaphorobacter sp. (strain TPSY)</name>
    <dbReference type="NCBI Taxonomy" id="535289"/>
    <lineage>
        <taxon>Bacteria</taxon>
        <taxon>Pseudomonadati</taxon>
        <taxon>Pseudomonadota</taxon>
        <taxon>Betaproteobacteria</taxon>
        <taxon>Burkholderiales</taxon>
        <taxon>Comamonadaceae</taxon>
        <taxon>Diaphorobacter</taxon>
    </lineage>
</organism>
<dbReference type="KEGG" id="dia:Dtpsy_1864"/>
<name>A0A9J9QE61_ACIET</name>
<dbReference type="AlphaFoldDB" id="A0A9J9QE61"/>
<sequence length="69" mass="7753">MYRNLGLDLSGCAKLLHVTERTLHNWECGKHDIPYATFKLLRLLNGMELPGESWRGWCFHGGNPRGGAG</sequence>
<evidence type="ECO:0000313" key="1">
    <source>
        <dbReference type="EMBL" id="ACM33321.1"/>
    </source>
</evidence>
<accession>A0A9J9QE61</accession>
<keyword evidence="2" id="KW-1185">Reference proteome</keyword>
<reference evidence="1 2" key="1">
    <citation type="journal article" date="2010" name="J. Bacteriol.">
        <title>Completed genome sequence of the anaerobic iron-oxidizing bacterium Acidovorax ebreus strain TPSY.</title>
        <authorList>
            <person name="Byrne-Bailey K.G."/>
            <person name="Weber K.A."/>
            <person name="Chair A.H."/>
            <person name="Bose S."/>
            <person name="Knox T."/>
            <person name="Spanbauer T.L."/>
            <person name="Chertkov O."/>
            <person name="Coates J.D."/>
        </authorList>
    </citation>
    <scope>NUCLEOTIDE SEQUENCE [LARGE SCALE GENOMIC DNA]</scope>
    <source>
        <strain evidence="1 2">TPSY</strain>
    </source>
</reference>
<dbReference type="RefSeq" id="WP_015913387.1">
    <property type="nucleotide sequence ID" value="NC_011992.1"/>
</dbReference>
<dbReference type="Proteomes" id="UP000000450">
    <property type="component" value="Chromosome"/>
</dbReference>
<dbReference type="InterPro" id="IPR010982">
    <property type="entry name" value="Lambda_DNA-bd_dom_sf"/>
</dbReference>
<dbReference type="EMBL" id="CP001392">
    <property type="protein sequence ID" value="ACM33321.1"/>
    <property type="molecule type" value="Genomic_DNA"/>
</dbReference>
<proteinExistence type="predicted"/>
<gene>
    <name evidence="1" type="ordered locus">Dtpsy_1864</name>
</gene>
<dbReference type="Gene3D" id="1.10.260.40">
    <property type="entry name" value="lambda repressor-like DNA-binding domains"/>
    <property type="match status" value="1"/>
</dbReference>
<protein>
    <submittedName>
        <fullName evidence="1">Uncharacterized protein</fullName>
    </submittedName>
</protein>
<evidence type="ECO:0000313" key="2">
    <source>
        <dbReference type="Proteomes" id="UP000000450"/>
    </source>
</evidence>